<feature type="transmembrane region" description="Helical" evidence="2">
    <location>
        <begin position="122"/>
        <end position="139"/>
    </location>
</feature>
<feature type="region of interest" description="Disordered" evidence="1">
    <location>
        <begin position="62"/>
        <end position="88"/>
    </location>
</feature>
<keyword evidence="2" id="KW-0472">Membrane</keyword>
<protein>
    <submittedName>
        <fullName evidence="4">Uncharacterized protein LOC111302082 isoform X1</fullName>
    </submittedName>
</protein>
<evidence type="ECO:0000313" key="3">
    <source>
        <dbReference type="Proteomes" id="UP000515121"/>
    </source>
</evidence>
<evidence type="ECO:0000256" key="2">
    <source>
        <dbReference type="SAM" id="Phobius"/>
    </source>
</evidence>
<keyword evidence="2" id="KW-1133">Transmembrane helix</keyword>
<accession>A0A6P5ZMI8</accession>
<dbReference type="PANTHER" id="PTHR36245">
    <property type="entry name" value="GLYCINE-RICH PROTEIN DOT1-LIKE"/>
    <property type="match status" value="1"/>
</dbReference>
<name>A0A6P5ZMI8_DURZI</name>
<evidence type="ECO:0000256" key="1">
    <source>
        <dbReference type="SAM" id="MobiDB-lite"/>
    </source>
</evidence>
<dbReference type="KEGG" id="dzi:111302082"/>
<sequence>MVTGLIIKSISFKQLGLGVLFLLLSLQLHLLLALPQNSMDAVPKKLSLAVQLGGKHEIKAVGRRGGGGGDPHGSAGGAAGDNVGGTKSPDGQGGAVIPVYAAGAVNHNRYHHSSGTRSINCIGSSCLVLTLFTSFFFVYSM</sequence>
<dbReference type="Proteomes" id="UP000515121">
    <property type="component" value="Unplaced"/>
</dbReference>
<keyword evidence="3" id="KW-1185">Reference proteome</keyword>
<reference evidence="4" key="1">
    <citation type="submission" date="2025-08" db="UniProtKB">
        <authorList>
            <consortium name="RefSeq"/>
        </authorList>
    </citation>
    <scope>IDENTIFICATION</scope>
    <source>
        <tissue evidence="4">Fruit stalk</tissue>
    </source>
</reference>
<dbReference type="PANTHER" id="PTHR36245:SF5">
    <property type="entry name" value="GLYCINE-RICH PROTEIN DOT1-LIKE"/>
    <property type="match status" value="1"/>
</dbReference>
<evidence type="ECO:0000313" key="4">
    <source>
        <dbReference type="RefSeq" id="XP_022753757.1"/>
    </source>
</evidence>
<gene>
    <name evidence="4" type="primary">LOC111302082</name>
</gene>
<dbReference type="GeneID" id="111302082"/>
<keyword evidence="2" id="KW-0812">Transmembrane</keyword>
<proteinExistence type="predicted"/>
<organism evidence="3 4">
    <name type="scientific">Durio zibethinus</name>
    <name type="common">Durian</name>
    <dbReference type="NCBI Taxonomy" id="66656"/>
    <lineage>
        <taxon>Eukaryota</taxon>
        <taxon>Viridiplantae</taxon>
        <taxon>Streptophyta</taxon>
        <taxon>Embryophyta</taxon>
        <taxon>Tracheophyta</taxon>
        <taxon>Spermatophyta</taxon>
        <taxon>Magnoliopsida</taxon>
        <taxon>eudicotyledons</taxon>
        <taxon>Gunneridae</taxon>
        <taxon>Pentapetalae</taxon>
        <taxon>rosids</taxon>
        <taxon>malvids</taxon>
        <taxon>Malvales</taxon>
        <taxon>Malvaceae</taxon>
        <taxon>Helicteroideae</taxon>
        <taxon>Durio</taxon>
    </lineage>
</organism>
<feature type="compositionally biased region" description="Gly residues" evidence="1">
    <location>
        <begin position="63"/>
        <end position="83"/>
    </location>
</feature>
<dbReference type="OrthoDB" id="960610at2759"/>
<dbReference type="AlphaFoldDB" id="A0A6P5ZMI8"/>
<dbReference type="RefSeq" id="XP_022753757.1">
    <property type="nucleotide sequence ID" value="XM_022898022.1"/>
</dbReference>